<accession>A8F727</accession>
<gene>
    <name evidence="3" type="ordered locus">Tlet_1404</name>
</gene>
<dbReference type="InterPro" id="IPR003607">
    <property type="entry name" value="HD/PDEase_dom"/>
</dbReference>
<dbReference type="SMART" id="SM00471">
    <property type="entry name" value="HDc"/>
    <property type="match status" value="1"/>
</dbReference>
<dbReference type="KEGG" id="tle:Tlet_1404"/>
<proteinExistence type="predicted"/>
<evidence type="ECO:0000259" key="1">
    <source>
        <dbReference type="PROSITE" id="PS51831"/>
    </source>
</evidence>
<dbReference type="OrthoDB" id="49429at2"/>
<dbReference type="EMBL" id="CP000812">
    <property type="protein sequence ID" value="ABV33961.1"/>
    <property type="molecule type" value="Genomic_DNA"/>
</dbReference>
<dbReference type="STRING" id="416591.Tlet_1404"/>
<keyword evidence="3" id="KW-0378">Hydrolase</keyword>
<dbReference type="InterPro" id="IPR037522">
    <property type="entry name" value="HD_GYP_dom"/>
</dbReference>
<evidence type="ECO:0000259" key="2">
    <source>
        <dbReference type="PROSITE" id="PS51832"/>
    </source>
</evidence>
<dbReference type="SUPFAM" id="SSF109604">
    <property type="entry name" value="HD-domain/PDEase-like"/>
    <property type="match status" value="1"/>
</dbReference>
<dbReference type="InterPro" id="IPR006674">
    <property type="entry name" value="HD_domain"/>
</dbReference>
<protein>
    <submittedName>
        <fullName evidence="3">Metal dependent phosphohydrolase</fullName>
    </submittedName>
</protein>
<dbReference type="PANTHER" id="PTHR43155:SF2">
    <property type="entry name" value="CYCLIC DI-GMP PHOSPHODIESTERASE PA4108"/>
    <property type="match status" value="1"/>
</dbReference>
<dbReference type="PANTHER" id="PTHR43155">
    <property type="entry name" value="CYCLIC DI-GMP PHOSPHODIESTERASE PA4108-RELATED"/>
    <property type="match status" value="1"/>
</dbReference>
<keyword evidence="4" id="KW-1185">Reference proteome</keyword>
<feature type="domain" description="HD-GYP" evidence="2">
    <location>
        <begin position="111"/>
        <end position="308"/>
    </location>
</feature>
<dbReference type="AlphaFoldDB" id="A8F727"/>
<dbReference type="CDD" id="cd00077">
    <property type="entry name" value="HDc"/>
    <property type="match status" value="1"/>
</dbReference>
<feature type="domain" description="HD" evidence="1">
    <location>
        <begin position="133"/>
        <end position="256"/>
    </location>
</feature>
<dbReference type="GO" id="GO:0016787">
    <property type="term" value="F:hydrolase activity"/>
    <property type="evidence" value="ECO:0007669"/>
    <property type="project" value="UniProtKB-KW"/>
</dbReference>
<dbReference type="HOGENOM" id="CLU_000445_92_1_0"/>
<sequence length="351" mass="39578">MTQTEGQLIWKVVDSLLPGDICMETIKLSKEQPPVIKMGEMLDSEKIEILKKSNVRYLWVKIPPAIPPVIESQKIDKIKEDIKDIFKTAGEKMTINKKNIENLSQEIVNNVVKNFSDKISLIFLIQENDEEYTYVHEVHVGIISSLVAMEMGLKISDIARLTFSAIIHDVGKIMVPKDILYAPRRLTQNEFEVVKRHVEFGERICKLSKVEDEFVLSGVKDHHEKLDGTGYLRGLKSDNISLPARIIAIADIYDALISNRSYKAPWSPYKAISELIRMASMGKLDKKVLSAFISILGLYPIGTTVLLNSSEKAVVVANTKDHITQPVVRLQDGSVVDISKEKNLRVIQVLD</sequence>
<reference evidence="3 4" key="2">
    <citation type="journal article" date="2009" name="Proc. Natl. Acad. Sci. U.S.A.">
        <title>On the chimeric nature, thermophilic origin, and phylogenetic placement of the Thermotogales.</title>
        <authorList>
            <person name="Zhaxybayeva O."/>
            <person name="Swithers K.S."/>
            <person name="Lapierre P."/>
            <person name="Fournier G.P."/>
            <person name="Bickhart D.M."/>
            <person name="DeBoy R.T."/>
            <person name="Nelson K.E."/>
            <person name="Nesbo C.L."/>
            <person name="Doolittle W.F."/>
            <person name="Gogarten J.P."/>
            <person name="Noll K.M."/>
        </authorList>
    </citation>
    <scope>NUCLEOTIDE SEQUENCE [LARGE SCALE GENOMIC DNA]</scope>
    <source>
        <strain evidence="4">ATCC BAA-301 / DSM 14385 / NBRC 107922 / TMO</strain>
    </source>
</reference>
<organism evidence="3 4">
    <name type="scientific">Pseudothermotoga lettingae (strain ATCC BAA-301 / DSM 14385 / NBRC 107922 / TMO)</name>
    <name type="common">Thermotoga lettingae</name>
    <dbReference type="NCBI Taxonomy" id="416591"/>
    <lineage>
        <taxon>Bacteria</taxon>
        <taxon>Thermotogati</taxon>
        <taxon>Thermotogota</taxon>
        <taxon>Thermotogae</taxon>
        <taxon>Thermotogales</taxon>
        <taxon>Thermotogaceae</taxon>
        <taxon>Pseudothermotoga</taxon>
    </lineage>
</organism>
<dbReference type="Gene3D" id="1.10.3210.10">
    <property type="entry name" value="Hypothetical protein af1432"/>
    <property type="match status" value="1"/>
</dbReference>
<evidence type="ECO:0000313" key="3">
    <source>
        <dbReference type="EMBL" id="ABV33961.1"/>
    </source>
</evidence>
<reference evidence="3 4" key="1">
    <citation type="submission" date="2007-08" db="EMBL/GenBank/DDBJ databases">
        <title>Complete sequence of Thermotoga lettingae TMO.</title>
        <authorList>
            <consortium name="US DOE Joint Genome Institute"/>
            <person name="Copeland A."/>
            <person name="Lucas S."/>
            <person name="Lapidus A."/>
            <person name="Barry K."/>
            <person name="Glavina del Rio T."/>
            <person name="Dalin E."/>
            <person name="Tice H."/>
            <person name="Pitluck S."/>
            <person name="Foster B."/>
            <person name="Bruce D."/>
            <person name="Schmutz J."/>
            <person name="Larimer F."/>
            <person name="Land M."/>
            <person name="Hauser L."/>
            <person name="Kyrpides N."/>
            <person name="Mikhailova N."/>
            <person name="Nelson K."/>
            <person name="Gogarten J.P."/>
            <person name="Noll K."/>
            <person name="Richardson P."/>
        </authorList>
    </citation>
    <scope>NUCLEOTIDE SEQUENCE [LARGE SCALE GENOMIC DNA]</scope>
    <source>
        <strain evidence="4">ATCC BAA-301 / DSM 14385 / NBRC 107922 / TMO</strain>
    </source>
</reference>
<evidence type="ECO:0000313" key="4">
    <source>
        <dbReference type="Proteomes" id="UP000002016"/>
    </source>
</evidence>
<dbReference type="PROSITE" id="PS51831">
    <property type="entry name" value="HD"/>
    <property type="match status" value="1"/>
</dbReference>
<dbReference type="PROSITE" id="PS51832">
    <property type="entry name" value="HD_GYP"/>
    <property type="match status" value="1"/>
</dbReference>
<name>A8F727_PSELT</name>
<dbReference type="Proteomes" id="UP000002016">
    <property type="component" value="Chromosome"/>
</dbReference>
<dbReference type="eggNOG" id="COG2206">
    <property type="taxonomic scope" value="Bacteria"/>
</dbReference>
<dbReference type="Pfam" id="PF13487">
    <property type="entry name" value="HD_5"/>
    <property type="match status" value="1"/>
</dbReference>